<evidence type="ECO:0000313" key="2">
    <source>
        <dbReference type="EMBL" id="KUG23672.1"/>
    </source>
</evidence>
<evidence type="ECO:0000259" key="1">
    <source>
        <dbReference type="Pfam" id="PF08242"/>
    </source>
</evidence>
<protein>
    <recommendedName>
        <fullName evidence="1">Methyltransferase type 12 domain-containing protein</fullName>
    </recommendedName>
</protein>
<dbReference type="EMBL" id="LNQE01000890">
    <property type="protein sequence ID" value="KUG23672.1"/>
    <property type="molecule type" value="Genomic_DNA"/>
</dbReference>
<proteinExistence type="predicted"/>
<dbReference type="PANTHER" id="PTHR43861:SF6">
    <property type="entry name" value="METHYLTRANSFERASE TYPE 11"/>
    <property type="match status" value="1"/>
</dbReference>
<dbReference type="SUPFAM" id="SSF53335">
    <property type="entry name" value="S-adenosyl-L-methionine-dependent methyltransferases"/>
    <property type="match status" value="1"/>
</dbReference>
<dbReference type="AlphaFoldDB" id="A0A0W8FS00"/>
<organism evidence="2">
    <name type="scientific">hydrocarbon metagenome</name>
    <dbReference type="NCBI Taxonomy" id="938273"/>
    <lineage>
        <taxon>unclassified sequences</taxon>
        <taxon>metagenomes</taxon>
        <taxon>ecological metagenomes</taxon>
    </lineage>
</organism>
<feature type="domain" description="Methyltransferase type 12" evidence="1">
    <location>
        <begin position="47"/>
        <end position="143"/>
    </location>
</feature>
<dbReference type="Pfam" id="PF08242">
    <property type="entry name" value="Methyltransf_12"/>
    <property type="match status" value="1"/>
</dbReference>
<dbReference type="InterPro" id="IPR029063">
    <property type="entry name" value="SAM-dependent_MTases_sf"/>
</dbReference>
<gene>
    <name evidence="2" type="ORF">ASZ90_006478</name>
</gene>
<sequence>MEGESNIKETIPDKDKVKHSLLLLSERYNYNHWIYNNIKNFIGNNILEVGAGIGNITDFIILRNKLTLIDIDQSYIDYLNAKYSFRDQSNFNVFQADIQNINSSPLAATMYDTIICLNILEHLENDRKAVENMISLLQPSGRLIILVPALNTLHGSMDISFGHYRRYNKKQLKMLIEGQNLDIVNFYYLNFLGLFGWFINGKIFKNKELPENQTKIFDKLVPLLGLIEKIIKPPVGQSLILIAQKKQLKT</sequence>
<dbReference type="CDD" id="cd02440">
    <property type="entry name" value="AdoMet_MTases"/>
    <property type="match status" value="1"/>
</dbReference>
<dbReference type="Gene3D" id="3.40.50.150">
    <property type="entry name" value="Vaccinia Virus protein VP39"/>
    <property type="match status" value="1"/>
</dbReference>
<name>A0A0W8FS00_9ZZZZ</name>
<reference evidence="2" key="1">
    <citation type="journal article" date="2015" name="Proc. Natl. Acad. Sci. U.S.A.">
        <title>Networks of energetic and metabolic interactions define dynamics in microbial communities.</title>
        <authorList>
            <person name="Embree M."/>
            <person name="Liu J.K."/>
            <person name="Al-Bassam M.M."/>
            <person name="Zengler K."/>
        </authorList>
    </citation>
    <scope>NUCLEOTIDE SEQUENCE</scope>
</reference>
<comment type="caution">
    <text evidence="2">The sequence shown here is derived from an EMBL/GenBank/DDBJ whole genome shotgun (WGS) entry which is preliminary data.</text>
</comment>
<dbReference type="PANTHER" id="PTHR43861">
    <property type="entry name" value="TRANS-ACONITATE 2-METHYLTRANSFERASE-RELATED"/>
    <property type="match status" value="1"/>
</dbReference>
<accession>A0A0W8FS00</accession>
<dbReference type="InterPro" id="IPR013217">
    <property type="entry name" value="Methyltransf_12"/>
</dbReference>